<gene>
    <name evidence="6" type="ORF">B7G68_20635</name>
</gene>
<reference evidence="6 7" key="1">
    <citation type="journal article" date="2015" name="Biotechnol. Bioeng.">
        <title>Genome sequence and phenotypic characterization of Caulobacter segnis.</title>
        <authorList>
            <person name="Patel S."/>
            <person name="Fletcher B."/>
            <person name="Scott D.C."/>
            <person name="Ely B."/>
        </authorList>
    </citation>
    <scope>NUCLEOTIDE SEQUENCE [LARGE SCALE GENOMIC DNA]</scope>
    <source>
        <strain evidence="6 7">TK0059</strain>
    </source>
</reference>
<comment type="subcellular location">
    <subcellularLocation>
        <location evidence="5">Cell membrane</location>
        <topology evidence="5">Single-pass membrane protein</topology>
    </subcellularLocation>
</comment>
<evidence type="ECO:0000256" key="5">
    <source>
        <dbReference type="HAMAP-Rule" id="MF_01361"/>
    </source>
</evidence>
<dbReference type="InterPro" id="IPR009760">
    <property type="entry name" value="DUF1328"/>
</dbReference>
<name>A0ABN5IZK6_9CAUL</name>
<evidence type="ECO:0000313" key="6">
    <source>
        <dbReference type="EMBL" id="AVQ04041.1"/>
    </source>
</evidence>
<dbReference type="HAMAP" id="MF_01361">
    <property type="entry name" value="UPF0391"/>
    <property type="match status" value="1"/>
</dbReference>
<evidence type="ECO:0000256" key="1">
    <source>
        <dbReference type="ARBA" id="ARBA00022475"/>
    </source>
</evidence>
<dbReference type="EMBL" id="CP027850">
    <property type="protein sequence ID" value="AVQ04041.1"/>
    <property type="molecule type" value="Genomic_DNA"/>
</dbReference>
<evidence type="ECO:0000256" key="2">
    <source>
        <dbReference type="ARBA" id="ARBA00022692"/>
    </source>
</evidence>
<keyword evidence="4 5" id="KW-0472">Membrane</keyword>
<organism evidence="6 7">
    <name type="scientific">Caulobacter segnis</name>
    <dbReference type="NCBI Taxonomy" id="88688"/>
    <lineage>
        <taxon>Bacteria</taxon>
        <taxon>Pseudomonadati</taxon>
        <taxon>Pseudomonadota</taxon>
        <taxon>Alphaproteobacteria</taxon>
        <taxon>Caulobacterales</taxon>
        <taxon>Caulobacteraceae</taxon>
        <taxon>Caulobacter</taxon>
    </lineage>
</organism>
<keyword evidence="1 5" id="KW-1003">Cell membrane</keyword>
<proteinExistence type="inferred from homology"/>
<keyword evidence="7" id="KW-1185">Reference proteome</keyword>
<dbReference type="PIRSF" id="PIRSF036466">
    <property type="entry name" value="UCP036466"/>
    <property type="match status" value="1"/>
</dbReference>
<evidence type="ECO:0000256" key="3">
    <source>
        <dbReference type="ARBA" id="ARBA00022989"/>
    </source>
</evidence>
<accession>A0ABN5IZK6</accession>
<dbReference type="NCBIfam" id="NF010228">
    <property type="entry name" value="PRK13682.1-3"/>
    <property type="match status" value="1"/>
</dbReference>
<keyword evidence="3 5" id="KW-1133">Transmembrane helix</keyword>
<dbReference type="NCBIfam" id="NF010226">
    <property type="entry name" value="PRK13682.1-1"/>
    <property type="match status" value="1"/>
</dbReference>
<protein>
    <recommendedName>
        <fullName evidence="5">UPF0391 membrane protein B7G68_20635</fullName>
    </recommendedName>
</protein>
<dbReference type="RefSeq" id="WP_013081098.1">
    <property type="nucleotide sequence ID" value="NZ_CP027850.1"/>
</dbReference>
<evidence type="ECO:0000313" key="7">
    <source>
        <dbReference type="Proteomes" id="UP000240527"/>
    </source>
</evidence>
<sequence>MLNWALTFLVIALIAALLGFTSIAGAAMGIAKILFYVFLILFLVSLVSHLFRGRRAP</sequence>
<dbReference type="NCBIfam" id="NF010229">
    <property type="entry name" value="PRK13682.1-4"/>
    <property type="match status" value="1"/>
</dbReference>
<evidence type="ECO:0000256" key="4">
    <source>
        <dbReference type="ARBA" id="ARBA00023136"/>
    </source>
</evidence>
<keyword evidence="2 5" id="KW-0812">Transmembrane</keyword>
<dbReference type="Proteomes" id="UP000240527">
    <property type="component" value="Chromosome"/>
</dbReference>
<comment type="similarity">
    <text evidence="5">Belongs to the UPF0391 family.</text>
</comment>
<feature type="transmembrane region" description="Helical" evidence="5">
    <location>
        <begin position="33"/>
        <end position="51"/>
    </location>
</feature>
<dbReference type="Pfam" id="PF07043">
    <property type="entry name" value="DUF1328"/>
    <property type="match status" value="1"/>
</dbReference>